<dbReference type="GO" id="GO:0005737">
    <property type="term" value="C:cytoplasm"/>
    <property type="evidence" value="ECO:0007669"/>
    <property type="project" value="UniProtKB-SubCell"/>
</dbReference>
<keyword evidence="8" id="KW-0067">ATP-binding</keyword>
<dbReference type="Gene3D" id="3.40.50.300">
    <property type="entry name" value="P-loop containing nucleotide triphosphate hydrolases"/>
    <property type="match status" value="1"/>
</dbReference>
<evidence type="ECO:0000256" key="3">
    <source>
        <dbReference type="ARBA" id="ARBA00019010"/>
    </source>
</evidence>
<evidence type="ECO:0000256" key="10">
    <source>
        <dbReference type="ARBA" id="ARBA00032441"/>
    </source>
</evidence>
<sequence length="146" mass="16746">MKIISRNIKDTNETARNLAKKIIKIEQQGHATIMAFEGELGAGKTTFIKAFARALGIKTHITSPTFVLLKAYKLKLTNYRHLIHVDAYRLKNYRDLLPLGIGGLMADPKNIIVLEWSERIKQILPRKHIKIHIDHVNETTRRINIS</sequence>
<dbReference type="STRING" id="1802668.A2831_02125"/>
<keyword evidence="11" id="KW-0808">Transferase</keyword>
<gene>
    <name evidence="11" type="ORF">A2831_02125</name>
</gene>
<evidence type="ECO:0000313" key="11">
    <source>
        <dbReference type="EMBL" id="OGN03659.1"/>
    </source>
</evidence>
<keyword evidence="7" id="KW-0547">Nucleotide-binding</keyword>
<dbReference type="InterPro" id="IPR003442">
    <property type="entry name" value="T6A_TsaE"/>
</dbReference>
<evidence type="ECO:0000256" key="5">
    <source>
        <dbReference type="ARBA" id="ARBA00022694"/>
    </source>
</evidence>
<name>A0A1F8EUC4_9BACT</name>
<keyword evidence="4" id="KW-0963">Cytoplasm</keyword>
<comment type="caution">
    <text evidence="11">The sequence shown here is derived from an EMBL/GenBank/DDBJ whole genome shotgun (WGS) entry which is preliminary data.</text>
</comment>
<dbReference type="PANTHER" id="PTHR33540:SF2">
    <property type="entry name" value="TRNA THREONYLCARBAMOYLADENOSINE BIOSYNTHESIS PROTEIN TSAE"/>
    <property type="match status" value="1"/>
</dbReference>
<comment type="subcellular location">
    <subcellularLocation>
        <location evidence="1">Cytoplasm</location>
    </subcellularLocation>
</comment>
<dbReference type="Pfam" id="PF02367">
    <property type="entry name" value="TsaE"/>
    <property type="match status" value="1"/>
</dbReference>
<evidence type="ECO:0000256" key="8">
    <source>
        <dbReference type="ARBA" id="ARBA00022840"/>
    </source>
</evidence>
<organism evidence="11 12">
    <name type="scientific">Candidatus Yanofskybacteria bacterium RIFCSPHIGHO2_01_FULL_44_17</name>
    <dbReference type="NCBI Taxonomy" id="1802668"/>
    <lineage>
        <taxon>Bacteria</taxon>
        <taxon>Candidatus Yanofskyibacteriota</taxon>
    </lineage>
</organism>
<evidence type="ECO:0000256" key="6">
    <source>
        <dbReference type="ARBA" id="ARBA00022723"/>
    </source>
</evidence>
<proteinExistence type="inferred from homology"/>
<evidence type="ECO:0000256" key="2">
    <source>
        <dbReference type="ARBA" id="ARBA00007599"/>
    </source>
</evidence>
<accession>A0A1F8EUC4</accession>
<keyword evidence="9" id="KW-0460">Magnesium</keyword>
<dbReference type="SUPFAM" id="SSF52540">
    <property type="entry name" value="P-loop containing nucleoside triphosphate hydrolases"/>
    <property type="match status" value="1"/>
</dbReference>
<comment type="similarity">
    <text evidence="2">Belongs to the TsaE family.</text>
</comment>
<dbReference type="Proteomes" id="UP000177507">
    <property type="component" value="Unassembled WGS sequence"/>
</dbReference>
<evidence type="ECO:0000256" key="1">
    <source>
        <dbReference type="ARBA" id="ARBA00004496"/>
    </source>
</evidence>
<evidence type="ECO:0000256" key="4">
    <source>
        <dbReference type="ARBA" id="ARBA00022490"/>
    </source>
</evidence>
<dbReference type="AlphaFoldDB" id="A0A1F8EUC4"/>
<dbReference type="PANTHER" id="PTHR33540">
    <property type="entry name" value="TRNA THREONYLCARBAMOYLADENOSINE BIOSYNTHESIS PROTEIN TSAE"/>
    <property type="match status" value="1"/>
</dbReference>
<evidence type="ECO:0000313" key="12">
    <source>
        <dbReference type="Proteomes" id="UP000177507"/>
    </source>
</evidence>
<evidence type="ECO:0000256" key="9">
    <source>
        <dbReference type="ARBA" id="ARBA00022842"/>
    </source>
</evidence>
<dbReference type="EMBL" id="MGJI01000031">
    <property type="protein sequence ID" value="OGN03659.1"/>
    <property type="molecule type" value="Genomic_DNA"/>
</dbReference>
<dbReference type="GO" id="GO:0005524">
    <property type="term" value="F:ATP binding"/>
    <property type="evidence" value="ECO:0007669"/>
    <property type="project" value="UniProtKB-KW"/>
</dbReference>
<keyword evidence="5" id="KW-0819">tRNA processing</keyword>
<keyword evidence="6" id="KW-0479">Metal-binding</keyword>
<evidence type="ECO:0000256" key="7">
    <source>
        <dbReference type="ARBA" id="ARBA00022741"/>
    </source>
</evidence>
<dbReference type="NCBIfam" id="TIGR00150">
    <property type="entry name" value="T6A_YjeE"/>
    <property type="match status" value="1"/>
</dbReference>
<dbReference type="GO" id="GO:0046872">
    <property type="term" value="F:metal ion binding"/>
    <property type="evidence" value="ECO:0007669"/>
    <property type="project" value="UniProtKB-KW"/>
</dbReference>
<dbReference type="InterPro" id="IPR027417">
    <property type="entry name" value="P-loop_NTPase"/>
</dbReference>
<reference evidence="11 12" key="1">
    <citation type="journal article" date="2016" name="Nat. Commun.">
        <title>Thousands of microbial genomes shed light on interconnected biogeochemical processes in an aquifer system.</title>
        <authorList>
            <person name="Anantharaman K."/>
            <person name="Brown C.T."/>
            <person name="Hug L.A."/>
            <person name="Sharon I."/>
            <person name="Castelle C.J."/>
            <person name="Probst A.J."/>
            <person name="Thomas B.C."/>
            <person name="Singh A."/>
            <person name="Wilkins M.J."/>
            <person name="Karaoz U."/>
            <person name="Brodie E.L."/>
            <person name="Williams K.H."/>
            <person name="Hubbard S.S."/>
            <person name="Banfield J.F."/>
        </authorList>
    </citation>
    <scope>NUCLEOTIDE SEQUENCE [LARGE SCALE GENOMIC DNA]</scope>
</reference>
<dbReference type="GO" id="GO:0016740">
    <property type="term" value="F:transferase activity"/>
    <property type="evidence" value="ECO:0007669"/>
    <property type="project" value="UniProtKB-KW"/>
</dbReference>
<protein>
    <recommendedName>
        <fullName evidence="3">tRNA threonylcarbamoyladenosine biosynthesis protein TsaE</fullName>
    </recommendedName>
    <alternativeName>
        <fullName evidence="10">t(6)A37 threonylcarbamoyladenosine biosynthesis protein TsaE</fullName>
    </alternativeName>
</protein>
<dbReference type="GO" id="GO:0002949">
    <property type="term" value="P:tRNA threonylcarbamoyladenosine modification"/>
    <property type="evidence" value="ECO:0007669"/>
    <property type="project" value="InterPro"/>
</dbReference>